<feature type="signal peptide" evidence="3">
    <location>
        <begin position="1"/>
        <end position="19"/>
    </location>
</feature>
<evidence type="ECO:0000259" key="4">
    <source>
        <dbReference type="Pfam" id="PF01551"/>
    </source>
</evidence>
<dbReference type="GO" id="GO:0016787">
    <property type="term" value="F:hydrolase activity"/>
    <property type="evidence" value="ECO:0007669"/>
    <property type="project" value="UniProtKB-KW"/>
</dbReference>
<dbReference type="PANTHER" id="PTHR21666">
    <property type="entry name" value="PEPTIDASE-RELATED"/>
    <property type="match status" value="1"/>
</dbReference>
<feature type="compositionally biased region" description="Low complexity" evidence="2">
    <location>
        <begin position="177"/>
        <end position="190"/>
    </location>
</feature>
<gene>
    <name evidence="5" type="primary">envC</name>
    <name evidence="5" type="ORF">ACFOSS_03710</name>
</gene>
<accession>A0ABV8CL51</accession>
<feature type="region of interest" description="Disordered" evidence="2">
    <location>
        <begin position="169"/>
        <end position="190"/>
    </location>
</feature>
<proteinExistence type="predicted"/>
<dbReference type="InterPro" id="IPR011055">
    <property type="entry name" value="Dup_hybrid_motif"/>
</dbReference>
<dbReference type="CDD" id="cd12797">
    <property type="entry name" value="M23_peptidase"/>
    <property type="match status" value="1"/>
</dbReference>
<feature type="chain" id="PRO_5047263873" evidence="3">
    <location>
        <begin position="20"/>
        <end position="405"/>
    </location>
</feature>
<dbReference type="Proteomes" id="UP001595692">
    <property type="component" value="Unassembled WGS sequence"/>
</dbReference>
<dbReference type="Pfam" id="PF01551">
    <property type="entry name" value="Peptidase_M23"/>
    <property type="match status" value="1"/>
</dbReference>
<organism evidence="5 6">
    <name type="scientific">Pseudaeromonas sharmana</name>
    <dbReference type="NCBI Taxonomy" id="328412"/>
    <lineage>
        <taxon>Bacteria</taxon>
        <taxon>Pseudomonadati</taxon>
        <taxon>Pseudomonadota</taxon>
        <taxon>Gammaproteobacteria</taxon>
        <taxon>Aeromonadales</taxon>
        <taxon>Aeromonadaceae</taxon>
        <taxon>Pseudaeromonas</taxon>
    </lineage>
</organism>
<dbReference type="PANTHER" id="PTHR21666:SF270">
    <property type="entry name" value="MUREIN HYDROLASE ACTIVATOR ENVC"/>
    <property type="match status" value="1"/>
</dbReference>
<keyword evidence="5" id="KW-0378">Hydrolase</keyword>
<protein>
    <submittedName>
        <fullName evidence="5">Murein hydrolase activator EnvC</fullName>
    </submittedName>
</protein>
<comment type="caution">
    <text evidence="5">The sequence shown here is derived from an EMBL/GenBank/DDBJ whole genome shotgun (WGS) entry which is preliminary data.</text>
</comment>
<dbReference type="InterPro" id="IPR016047">
    <property type="entry name" value="M23ase_b-sheet_dom"/>
</dbReference>
<dbReference type="SUPFAM" id="SSF51261">
    <property type="entry name" value="Duplicated hybrid motif"/>
    <property type="match status" value="1"/>
</dbReference>
<dbReference type="NCBIfam" id="NF008644">
    <property type="entry name" value="PRK11637.1"/>
    <property type="match status" value="1"/>
</dbReference>
<feature type="coiled-coil region" evidence="1">
    <location>
        <begin position="22"/>
        <end position="104"/>
    </location>
</feature>
<feature type="domain" description="M23ase beta-sheet core" evidence="4">
    <location>
        <begin position="306"/>
        <end position="399"/>
    </location>
</feature>
<dbReference type="Gene3D" id="2.70.70.10">
    <property type="entry name" value="Glucose Permease (Domain IIA)"/>
    <property type="match status" value="1"/>
</dbReference>
<keyword evidence="1" id="KW-0175">Coiled coil</keyword>
<dbReference type="EMBL" id="JBHSAF010000002">
    <property type="protein sequence ID" value="MFC3912576.1"/>
    <property type="molecule type" value="Genomic_DNA"/>
</dbReference>
<evidence type="ECO:0000256" key="3">
    <source>
        <dbReference type="SAM" id="SignalP"/>
    </source>
</evidence>
<feature type="coiled-coil region" evidence="1">
    <location>
        <begin position="204"/>
        <end position="254"/>
    </location>
</feature>
<dbReference type="InterPro" id="IPR050570">
    <property type="entry name" value="Cell_wall_metabolism_enzyme"/>
</dbReference>
<dbReference type="Gene3D" id="6.10.250.3150">
    <property type="match status" value="1"/>
</dbReference>
<evidence type="ECO:0000313" key="5">
    <source>
        <dbReference type="EMBL" id="MFC3912576.1"/>
    </source>
</evidence>
<sequence>MTRVGLLAGALFFVSPLSAANHQDLNKVREQIQQKQQEIQSQKKDLSSLHEQLRKDENAVTELASRLQTTQNRLNATRKQLRSLEQQQRELKSAQQRQEKLLAEQLDHAYRMGEHDYLKLLLNQQDPAAIGRALDYYGYFNDARLKAIADLKETLHQLEQNKRATAKTTATLSGLAKSQQQDKQSLQTKQQQREATVAAIKSSLADDQAQLAKLQVAEKQLTRKIEEARKRLEAERKRKKAEAIARARAKAREQGKSEAAAEAKANATIALGDHKGLGKQRGRLPWPLKGALVRQFGEHRSGEVSWKGILIGAANGAPVRAIADGDVVFADWLDGFGNVMVIDHGSGYLSLYGNNDSLLKQSGDAVHTGDVIARTGNSGGQPQSGLYFEIRWQGKPVNPVAWLAR</sequence>
<evidence type="ECO:0000256" key="1">
    <source>
        <dbReference type="SAM" id="Coils"/>
    </source>
</evidence>
<keyword evidence="6" id="KW-1185">Reference proteome</keyword>
<name>A0ABV8CL51_9GAMM</name>
<evidence type="ECO:0000256" key="2">
    <source>
        <dbReference type="SAM" id="MobiDB-lite"/>
    </source>
</evidence>
<evidence type="ECO:0000313" key="6">
    <source>
        <dbReference type="Proteomes" id="UP001595692"/>
    </source>
</evidence>
<keyword evidence="3" id="KW-0732">Signal</keyword>
<reference evidence="6" key="1">
    <citation type="journal article" date="2019" name="Int. J. Syst. Evol. Microbiol.">
        <title>The Global Catalogue of Microorganisms (GCM) 10K type strain sequencing project: providing services to taxonomists for standard genome sequencing and annotation.</title>
        <authorList>
            <consortium name="The Broad Institute Genomics Platform"/>
            <consortium name="The Broad Institute Genome Sequencing Center for Infectious Disease"/>
            <person name="Wu L."/>
            <person name="Ma J."/>
        </authorList>
    </citation>
    <scope>NUCLEOTIDE SEQUENCE [LARGE SCALE GENOMIC DNA]</scope>
    <source>
        <strain evidence="6">CCUG 54939</strain>
    </source>
</reference>
<feature type="coiled-coil region" evidence="1">
    <location>
        <begin position="141"/>
        <end position="168"/>
    </location>
</feature>